<gene>
    <name evidence="3" type="ORF">GWI33_005333</name>
</gene>
<evidence type="ECO:0000313" key="3">
    <source>
        <dbReference type="EMBL" id="KAF7286413.1"/>
    </source>
</evidence>
<accession>A0A834IWQ5</accession>
<feature type="chain" id="PRO_5032608448" evidence="2">
    <location>
        <begin position="19"/>
        <end position="159"/>
    </location>
</feature>
<keyword evidence="4" id="KW-1185">Reference proteome</keyword>
<dbReference type="AlphaFoldDB" id="A0A834IWQ5"/>
<reference evidence="3" key="1">
    <citation type="submission" date="2020-08" db="EMBL/GenBank/DDBJ databases">
        <title>Genome sequencing and assembly of the red palm weevil Rhynchophorus ferrugineus.</title>
        <authorList>
            <person name="Dias G.B."/>
            <person name="Bergman C.M."/>
            <person name="Manee M."/>
        </authorList>
    </citation>
    <scope>NUCLEOTIDE SEQUENCE</scope>
    <source>
        <strain evidence="3">AA-2017</strain>
        <tissue evidence="3">Whole larva</tissue>
    </source>
</reference>
<evidence type="ECO:0000256" key="1">
    <source>
        <dbReference type="SAM" id="Phobius"/>
    </source>
</evidence>
<organism evidence="3 4">
    <name type="scientific">Rhynchophorus ferrugineus</name>
    <name type="common">Red palm weevil</name>
    <name type="synonym">Curculio ferrugineus</name>
    <dbReference type="NCBI Taxonomy" id="354439"/>
    <lineage>
        <taxon>Eukaryota</taxon>
        <taxon>Metazoa</taxon>
        <taxon>Ecdysozoa</taxon>
        <taxon>Arthropoda</taxon>
        <taxon>Hexapoda</taxon>
        <taxon>Insecta</taxon>
        <taxon>Pterygota</taxon>
        <taxon>Neoptera</taxon>
        <taxon>Endopterygota</taxon>
        <taxon>Coleoptera</taxon>
        <taxon>Polyphaga</taxon>
        <taxon>Cucujiformia</taxon>
        <taxon>Curculionidae</taxon>
        <taxon>Dryophthorinae</taxon>
        <taxon>Rhynchophorus</taxon>
    </lineage>
</organism>
<feature type="signal peptide" evidence="2">
    <location>
        <begin position="1"/>
        <end position="18"/>
    </location>
</feature>
<dbReference type="EMBL" id="JAACXV010000026">
    <property type="protein sequence ID" value="KAF7286413.1"/>
    <property type="molecule type" value="Genomic_DNA"/>
</dbReference>
<keyword evidence="1" id="KW-0812">Transmembrane</keyword>
<keyword evidence="1" id="KW-1133">Transmembrane helix</keyword>
<evidence type="ECO:0000256" key="2">
    <source>
        <dbReference type="SAM" id="SignalP"/>
    </source>
</evidence>
<proteinExistence type="predicted"/>
<comment type="caution">
    <text evidence="3">The sequence shown here is derived from an EMBL/GenBank/DDBJ whole genome shotgun (WGS) entry which is preliminary data.</text>
</comment>
<evidence type="ECO:0000313" key="4">
    <source>
        <dbReference type="Proteomes" id="UP000625711"/>
    </source>
</evidence>
<feature type="transmembrane region" description="Helical" evidence="1">
    <location>
        <begin position="122"/>
        <end position="139"/>
    </location>
</feature>
<dbReference type="OrthoDB" id="10552864at2759"/>
<keyword evidence="1" id="KW-0472">Membrane</keyword>
<dbReference type="Proteomes" id="UP000625711">
    <property type="component" value="Unassembled WGS sequence"/>
</dbReference>
<protein>
    <submittedName>
        <fullName evidence="3">Uncharacterized protein</fullName>
    </submittedName>
</protein>
<name>A0A834IWQ5_RHYFE</name>
<keyword evidence="2" id="KW-0732">Signal</keyword>
<sequence>MIVYVFLYFLPSLSPAQSYTIKGRVYCKLGDERNIVFMIDNAIEKVVLNPAGIFELNVPEAGDHFISIQHRFCRFKQLLVRVGSNGVQYSYLDDPTRVLSGNLHLQGEVIVENKWWKSPRMICFYTVHVLMVLVIWGYIKLRIPRPFRKNDLGNGDRRD</sequence>